<gene>
    <name evidence="1" type="ORF">HYALB_00012646</name>
</gene>
<dbReference type="EMBL" id="CAJVRM010000176">
    <property type="protein sequence ID" value="CAG8976428.1"/>
    <property type="molecule type" value="Genomic_DNA"/>
</dbReference>
<dbReference type="OrthoDB" id="10276046at2759"/>
<organism evidence="1 2">
    <name type="scientific">Hymenoscyphus albidus</name>
    <dbReference type="NCBI Taxonomy" id="595503"/>
    <lineage>
        <taxon>Eukaryota</taxon>
        <taxon>Fungi</taxon>
        <taxon>Dikarya</taxon>
        <taxon>Ascomycota</taxon>
        <taxon>Pezizomycotina</taxon>
        <taxon>Leotiomycetes</taxon>
        <taxon>Helotiales</taxon>
        <taxon>Helotiaceae</taxon>
        <taxon>Hymenoscyphus</taxon>
    </lineage>
</organism>
<dbReference type="AlphaFoldDB" id="A0A9N9LMI2"/>
<evidence type="ECO:0000313" key="2">
    <source>
        <dbReference type="Proteomes" id="UP000701801"/>
    </source>
</evidence>
<sequence length="70" mass="7607">MVGDPRTAPKGGELYTAVKLDLSSPFNRGFVMSPASVPSQTYTLDQLAHIPKSQGARSTFNTKRARKPND</sequence>
<accession>A0A9N9LMI2</accession>
<name>A0A9N9LMI2_9HELO</name>
<protein>
    <submittedName>
        <fullName evidence="1">Uncharacterized protein</fullName>
    </submittedName>
</protein>
<comment type="caution">
    <text evidence="1">The sequence shown here is derived from an EMBL/GenBank/DDBJ whole genome shotgun (WGS) entry which is preliminary data.</text>
</comment>
<dbReference type="Proteomes" id="UP000701801">
    <property type="component" value="Unassembled WGS sequence"/>
</dbReference>
<evidence type="ECO:0000313" key="1">
    <source>
        <dbReference type="EMBL" id="CAG8976428.1"/>
    </source>
</evidence>
<keyword evidence="2" id="KW-1185">Reference proteome</keyword>
<reference evidence="1" key="1">
    <citation type="submission" date="2021-07" db="EMBL/GenBank/DDBJ databases">
        <authorList>
            <person name="Durling M."/>
        </authorList>
    </citation>
    <scope>NUCLEOTIDE SEQUENCE</scope>
</reference>
<proteinExistence type="predicted"/>